<dbReference type="EMBL" id="VCGU01000003">
    <property type="protein sequence ID" value="TRY78765.1"/>
    <property type="molecule type" value="Genomic_DNA"/>
</dbReference>
<keyword evidence="1" id="KW-0472">Membrane</keyword>
<feature type="transmembrane region" description="Helical" evidence="1">
    <location>
        <begin position="105"/>
        <end position="131"/>
    </location>
</feature>
<keyword evidence="1" id="KW-0812">Transmembrane</keyword>
<dbReference type="InterPro" id="IPR031720">
    <property type="entry name" value="DUF4728"/>
</dbReference>
<dbReference type="AlphaFoldDB" id="A0A553PM59"/>
<evidence type="ECO:0000313" key="3">
    <source>
        <dbReference type="Proteomes" id="UP000318571"/>
    </source>
</evidence>
<feature type="non-terminal residue" evidence="2">
    <location>
        <position position="207"/>
    </location>
</feature>
<keyword evidence="1" id="KW-1133">Transmembrane helix</keyword>
<reference evidence="2 3" key="1">
    <citation type="journal article" date="2018" name="Nat. Ecol. Evol.">
        <title>Genomic signatures of mitonuclear coevolution across populations of Tigriopus californicus.</title>
        <authorList>
            <person name="Barreto F.S."/>
            <person name="Watson E.T."/>
            <person name="Lima T.G."/>
            <person name="Willett C.S."/>
            <person name="Edmands S."/>
            <person name="Li W."/>
            <person name="Burton R.S."/>
        </authorList>
    </citation>
    <scope>NUCLEOTIDE SEQUENCE [LARGE SCALE GENOMIC DNA]</scope>
    <source>
        <strain evidence="2 3">San Diego</strain>
    </source>
</reference>
<organism evidence="2 3">
    <name type="scientific">Tigriopus californicus</name>
    <name type="common">Marine copepod</name>
    <dbReference type="NCBI Taxonomy" id="6832"/>
    <lineage>
        <taxon>Eukaryota</taxon>
        <taxon>Metazoa</taxon>
        <taxon>Ecdysozoa</taxon>
        <taxon>Arthropoda</taxon>
        <taxon>Crustacea</taxon>
        <taxon>Multicrustacea</taxon>
        <taxon>Hexanauplia</taxon>
        <taxon>Copepoda</taxon>
        <taxon>Harpacticoida</taxon>
        <taxon>Harpacticidae</taxon>
        <taxon>Tigriopus</taxon>
    </lineage>
</organism>
<feature type="transmembrane region" description="Helical" evidence="1">
    <location>
        <begin position="174"/>
        <end position="193"/>
    </location>
</feature>
<dbReference type="PANTHER" id="PTHR36694">
    <property type="entry name" value="PASIFLORA 1, ISOFORM A-RELATED"/>
    <property type="match status" value="1"/>
</dbReference>
<accession>A0A553PM59</accession>
<gene>
    <name evidence="2" type="ORF">TCAL_12693</name>
</gene>
<comment type="caution">
    <text evidence="2">The sequence shown here is derived from an EMBL/GenBank/DDBJ whole genome shotgun (WGS) entry which is preliminary data.</text>
</comment>
<feature type="transmembrane region" description="Helical" evidence="1">
    <location>
        <begin position="137"/>
        <end position="162"/>
    </location>
</feature>
<sequence>MSVDPTMSSSALSGEDLVTSLGITRCCYCLDHSVGVTLLGVINVGMSVMGLLLTLWWIVLVQNDCMGPVYIPPDQNCTQYLDSNSQFRQELAIISKEMRNYKLRLATLIGLIIVFSILWLGFSISLTFGAYKENKLFLIPWLIIAKIGTLLLLVLTVCIIFLEARFFAIGTTVFGLFSLLTLFLACFMAYLWLVTQSLYNRIEQMEF</sequence>
<dbReference type="PANTHER" id="PTHR36694:SF11">
    <property type="entry name" value="LP21121P-RELATED"/>
    <property type="match status" value="1"/>
</dbReference>
<dbReference type="Pfam" id="PF15860">
    <property type="entry name" value="DUF4728"/>
    <property type="match status" value="1"/>
</dbReference>
<feature type="transmembrane region" description="Helical" evidence="1">
    <location>
        <begin position="38"/>
        <end position="60"/>
    </location>
</feature>
<protein>
    <submittedName>
        <fullName evidence="2">Uncharacterized protein</fullName>
    </submittedName>
</protein>
<proteinExistence type="predicted"/>
<dbReference type="Proteomes" id="UP000318571">
    <property type="component" value="Chromosome 11"/>
</dbReference>
<keyword evidence="3" id="KW-1185">Reference proteome</keyword>
<name>A0A553PM59_TIGCA</name>
<evidence type="ECO:0000256" key="1">
    <source>
        <dbReference type="SAM" id="Phobius"/>
    </source>
</evidence>
<evidence type="ECO:0000313" key="2">
    <source>
        <dbReference type="EMBL" id="TRY78765.1"/>
    </source>
</evidence>